<dbReference type="InterPro" id="IPR050954">
    <property type="entry name" value="ET_IronSulfur_Cluster-Binding"/>
</dbReference>
<dbReference type="PROSITE" id="PS51318">
    <property type="entry name" value="TAT"/>
    <property type="match status" value="1"/>
</dbReference>
<dbReference type="CDD" id="cd10551">
    <property type="entry name" value="PsrB"/>
    <property type="match status" value="1"/>
</dbReference>
<dbReference type="OrthoDB" id="9779457at2"/>
<protein>
    <submittedName>
        <fullName evidence="6">Putative tetrathionate reductase subunit B</fullName>
    </submittedName>
</protein>
<dbReference type="PANTHER" id="PTHR43177">
    <property type="entry name" value="PROTEIN NRFC"/>
    <property type="match status" value="1"/>
</dbReference>
<evidence type="ECO:0000259" key="5">
    <source>
        <dbReference type="PROSITE" id="PS51379"/>
    </source>
</evidence>
<gene>
    <name evidence="6" type="ordered locus">Tbd_1739</name>
</gene>
<feature type="domain" description="4Fe-4S ferredoxin-type" evidence="5">
    <location>
        <begin position="87"/>
        <end position="118"/>
    </location>
</feature>
<sequence length="245" mass="26374">MSDNPSPSRRAFLQAIPAITAGLALPATARAAPHKHHWAMLVDVRKCIGCQACTVACIMENALPENSFRTLASTYVVQQETEGRTTAGTYMLPRLCNHCENPPCVPVCPVGATFKRDDGIVVVDGDRCVGCAYCVQACPYDARFINHETNKADKCTFCAHRVDAGLLPACVETCVGGARVFGDLNDAKGELRRSLNAAKKNGDAIKVLKPEAGTRPNVFYVGLDDRFQGRVEGEAALWQPTAHGV</sequence>
<dbReference type="InterPro" id="IPR017896">
    <property type="entry name" value="4Fe4S_Fe-S-bd"/>
</dbReference>
<dbReference type="eggNOG" id="COG0437">
    <property type="taxonomic scope" value="Bacteria"/>
</dbReference>
<keyword evidence="2" id="KW-0479">Metal-binding</keyword>
<dbReference type="GO" id="GO:0051539">
    <property type="term" value="F:4 iron, 4 sulfur cluster binding"/>
    <property type="evidence" value="ECO:0007669"/>
    <property type="project" value="UniProtKB-KW"/>
</dbReference>
<dbReference type="NCBIfam" id="NF045797">
    <property type="entry name" value="DsrO"/>
    <property type="match status" value="1"/>
</dbReference>
<dbReference type="KEGG" id="tbd:Tbd_1739"/>
<evidence type="ECO:0000256" key="3">
    <source>
        <dbReference type="ARBA" id="ARBA00023004"/>
    </source>
</evidence>
<evidence type="ECO:0000313" key="6">
    <source>
        <dbReference type="EMBL" id="AAZ97692.1"/>
    </source>
</evidence>
<evidence type="ECO:0000256" key="4">
    <source>
        <dbReference type="ARBA" id="ARBA00023014"/>
    </source>
</evidence>
<organism evidence="6 7">
    <name type="scientific">Thiobacillus denitrificans (strain ATCC 25259 / T1)</name>
    <dbReference type="NCBI Taxonomy" id="292415"/>
    <lineage>
        <taxon>Bacteria</taxon>
        <taxon>Pseudomonadati</taxon>
        <taxon>Pseudomonadota</taxon>
        <taxon>Betaproteobacteria</taxon>
        <taxon>Nitrosomonadales</taxon>
        <taxon>Thiobacillaceae</taxon>
        <taxon>Thiobacillus</taxon>
    </lineage>
</organism>
<dbReference type="EMBL" id="CP000116">
    <property type="protein sequence ID" value="AAZ97692.1"/>
    <property type="molecule type" value="Genomic_DNA"/>
</dbReference>
<accession>Q3SI41</accession>
<dbReference type="AlphaFoldDB" id="Q3SI41"/>
<dbReference type="HOGENOM" id="CLU_043374_1_3_4"/>
<dbReference type="PROSITE" id="PS00198">
    <property type="entry name" value="4FE4S_FER_1"/>
    <property type="match status" value="1"/>
</dbReference>
<dbReference type="InterPro" id="IPR006311">
    <property type="entry name" value="TAT_signal"/>
</dbReference>
<dbReference type="SUPFAM" id="SSF54862">
    <property type="entry name" value="4Fe-4S ferredoxins"/>
    <property type="match status" value="1"/>
</dbReference>
<dbReference type="Gene3D" id="3.30.70.20">
    <property type="match status" value="2"/>
</dbReference>
<keyword evidence="3" id="KW-0408">Iron</keyword>
<keyword evidence="4" id="KW-0411">Iron-sulfur</keyword>
<reference evidence="6 7" key="1">
    <citation type="journal article" date="2006" name="J. Bacteriol.">
        <title>The genome sequence of the obligately chemolithoautotrophic, facultatively anaerobic bacterium Thiobacillus denitrificans.</title>
        <authorList>
            <person name="Beller H.R."/>
            <person name="Chain P.S."/>
            <person name="Letain T.E."/>
            <person name="Chakicherla A."/>
            <person name="Larimer F.W."/>
            <person name="Richardson P.M."/>
            <person name="Coleman M.A."/>
            <person name="Wood A.P."/>
            <person name="Kelly D.P."/>
        </authorList>
    </citation>
    <scope>NUCLEOTIDE SEQUENCE [LARGE SCALE GENOMIC DNA]</scope>
    <source>
        <strain evidence="6 7">ATCC 25259</strain>
    </source>
</reference>
<evidence type="ECO:0000256" key="2">
    <source>
        <dbReference type="ARBA" id="ARBA00022723"/>
    </source>
</evidence>
<dbReference type="GO" id="GO:0046872">
    <property type="term" value="F:metal ion binding"/>
    <property type="evidence" value="ECO:0007669"/>
    <property type="project" value="UniProtKB-KW"/>
</dbReference>
<dbReference type="PROSITE" id="PS51379">
    <property type="entry name" value="4FE4S_FER_2"/>
    <property type="match status" value="3"/>
</dbReference>
<dbReference type="InterPro" id="IPR054822">
    <property type="entry name" value="DsrO-like"/>
</dbReference>
<dbReference type="Pfam" id="PF13247">
    <property type="entry name" value="Fer4_11"/>
    <property type="match status" value="1"/>
</dbReference>
<dbReference type="Proteomes" id="UP000008291">
    <property type="component" value="Chromosome"/>
</dbReference>
<name>Q3SI41_THIDA</name>
<keyword evidence="1" id="KW-0004">4Fe-4S</keyword>
<evidence type="ECO:0000256" key="1">
    <source>
        <dbReference type="ARBA" id="ARBA00022485"/>
    </source>
</evidence>
<dbReference type="InterPro" id="IPR017900">
    <property type="entry name" value="4Fe4S_Fe_S_CS"/>
</dbReference>
<dbReference type="STRING" id="292415.Tbd_1739"/>
<feature type="domain" description="4Fe-4S ferredoxin-type" evidence="5">
    <location>
        <begin position="119"/>
        <end position="148"/>
    </location>
</feature>
<keyword evidence="7" id="KW-1185">Reference proteome</keyword>
<dbReference type="RefSeq" id="WP_011312251.1">
    <property type="nucleotide sequence ID" value="NC_007404.1"/>
</dbReference>
<dbReference type="PANTHER" id="PTHR43177:SF9">
    <property type="entry name" value="PROTEIN NRFC"/>
    <property type="match status" value="1"/>
</dbReference>
<proteinExistence type="predicted"/>
<evidence type="ECO:0000313" key="7">
    <source>
        <dbReference type="Proteomes" id="UP000008291"/>
    </source>
</evidence>
<feature type="domain" description="4Fe-4S ferredoxin-type" evidence="5">
    <location>
        <begin position="38"/>
        <end position="68"/>
    </location>
</feature>